<keyword evidence="2" id="KW-1185">Reference proteome</keyword>
<proteinExistence type="predicted"/>
<dbReference type="Proteomes" id="UP001054945">
    <property type="component" value="Unassembled WGS sequence"/>
</dbReference>
<accession>A0AAV4MGX5</accession>
<evidence type="ECO:0008006" key="3">
    <source>
        <dbReference type="Google" id="ProtNLM"/>
    </source>
</evidence>
<evidence type="ECO:0000313" key="2">
    <source>
        <dbReference type="Proteomes" id="UP001054945"/>
    </source>
</evidence>
<protein>
    <recommendedName>
        <fullName evidence="3">DDE-1 domain-containing protein</fullName>
    </recommendedName>
</protein>
<reference evidence="1 2" key="1">
    <citation type="submission" date="2021-06" db="EMBL/GenBank/DDBJ databases">
        <title>Caerostris extrusa draft genome.</title>
        <authorList>
            <person name="Kono N."/>
            <person name="Arakawa K."/>
        </authorList>
    </citation>
    <scope>NUCLEOTIDE SEQUENCE [LARGE SCALE GENOMIC DNA]</scope>
</reference>
<name>A0AAV4MGX5_CAEEX</name>
<sequence>MITIINTIISPSCTVSKREPLASVLFCVDAEEGTSRVPEINPSSNERNCDCHKDVILFSKWSEIVNAEKFCARFNTMHQKLQFKQPGWVNRNTVLLLRDTAKSHVLNNNYPEVHLICQVDGEPWLHSNLYFPSL</sequence>
<dbReference type="EMBL" id="BPLR01019773">
    <property type="protein sequence ID" value="GIX71638.1"/>
    <property type="molecule type" value="Genomic_DNA"/>
</dbReference>
<evidence type="ECO:0000313" key="1">
    <source>
        <dbReference type="EMBL" id="GIX71638.1"/>
    </source>
</evidence>
<organism evidence="1 2">
    <name type="scientific">Caerostris extrusa</name>
    <name type="common">Bark spider</name>
    <name type="synonym">Caerostris bankana</name>
    <dbReference type="NCBI Taxonomy" id="172846"/>
    <lineage>
        <taxon>Eukaryota</taxon>
        <taxon>Metazoa</taxon>
        <taxon>Ecdysozoa</taxon>
        <taxon>Arthropoda</taxon>
        <taxon>Chelicerata</taxon>
        <taxon>Arachnida</taxon>
        <taxon>Araneae</taxon>
        <taxon>Araneomorphae</taxon>
        <taxon>Entelegynae</taxon>
        <taxon>Araneoidea</taxon>
        <taxon>Araneidae</taxon>
        <taxon>Caerostris</taxon>
    </lineage>
</organism>
<dbReference type="AlphaFoldDB" id="A0AAV4MGX5"/>
<gene>
    <name evidence="1" type="ORF">CEXT_2961</name>
</gene>
<comment type="caution">
    <text evidence="1">The sequence shown here is derived from an EMBL/GenBank/DDBJ whole genome shotgun (WGS) entry which is preliminary data.</text>
</comment>